<dbReference type="PANTHER" id="PTHR10742">
    <property type="entry name" value="FLAVIN MONOAMINE OXIDASE"/>
    <property type="match status" value="1"/>
</dbReference>
<keyword evidence="5" id="KW-0732">Signal</keyword>
<dbReference type="OrthoDB" id="7777654at2759"/>
<keyword evidence="4" id="KW-0285">Flavoprotein</keyword>
<keyword evidence="4" id="KW-0274">FAD</keyword>
<evidence type="ECO:0000313" key="7">
    <source>
        <dbReference type="EMBL" id="KAG9245157.1"/>
    </source>
</evidence>
<dbReference type="PRINTS" id="PR00757">
    <property type="entry name" value="AMINEOXDASEF"/>
</dbReference>
<dbReference type="InterPro" id="IPR001613">
    <property type="entry name" value="Flavin_amine_oxidase"/>
</dbReference>
<reference evidence="7" key="1">
    <citation type="journal article" date="2021" name="IMA Fungus">
        <title>Genomic characterization of three marine fungi, including Emericellopsis atlantica sp. nov. with signatures of a generalist lifestyle and marine biomass degradation.</title>
        <authorList>
            <person name="Hagestad O.C."/>
            <person name="Hou L."/>
            <person name="Andersen J.H."/>
            <person name="Hansen E.H."/>
            <person name="Altermark B."/>
            <person name="Li C."/>
            <person name="Kuhnert E."/>
            <person name="Cox R.J."/>
            <person name="Crous P.W."/>
            <person name="Spatafora J.W."/>
            <person name="Lail K."/>
            <person name="Amirebrahimi M."/>
            <person name="Lipzen A."/>
            <person name="Pangilinan J."/>
            <person name="Andreopoulos W."/>
            <person name="Hayes R.D."/>
            <person name="Ng V."/>
            <person name="Grigoriev I.V."/>
            <person name="Jackson S.A."/>
            <person name="Sutton T.D.S."/>
            <person name="Dobson A.D.W."/>
            <person name="Rama T."/>
        </authorList>
    </citation>
    <scope>NUCLEOTIDE SEQUENCE</scope>
    <source>
        <strain evidence="7">TRa3180A</strain>
    </source>
</reference>
<dbReference type="Proteomes" id="UP000887226">
    <property type="component" value="Unassembled WGS sequence"/>
</dbReference>
<proteinExistence type="inferred from homology"/>
<dbReference type="AlphaFoldDB" id="A0A9P8CFS9"/>
<dbReference type="EMBL" id="MU253862">
    <property type="protein sequence ID" value="KAG9245157.1"/>
    <property type="molecule type" value="Genomic_DNA"/>
</dbReference>
<evidence type="ECO:0000259" key="6">
    <source>
        <dbReference type="Pfam" id="PF01593"/>
    </source>
</evidence>
<dbReference type="GO" id="GO:0016491">
    <property type="term" value="F:oxidoreductase activity"/>
    <property type="evidence" value="ECO:0007669"/>
    <property type="project" value="UniProtKB-KW"/>
</dbReference>
<sequence>MVALISKALAVGAVLHLASATPRPLHPRGNSTQCRKTSVVVLGAGMAGIAAAQSMNNESMTDFIIVDVNSYIGGRVAHTTFGKDADGNPYTVELGANWIQGLGSDGGPENPIWTLAKKYKLTNTYSDYDSIITYDETGPVNYTDLLNVDFEDAYATVEQDAGYLLTENLHDRSYRTALSLAGWKPKKDMLKQAVEWWEFDWEYSYSPDLSSETWSIVNYNTTFYQYSDENNYVFDSRGYNAFIEGEAYTFLSPNDSRLLLNTNVTSIDYSSNNSITITMSDDSCIVADYAICTFSLGVLQNDVVEFTPKLPDWKQEGIEGMQMGTYTKIFLQFPPDQQFWDANTQFFLYADPYERGWYPVWQSLSAPGFLPGSGILFATVVYTESYRAEQQSDDITKAEVMAVLKNMFGDYIPDPIDFMYPRWSTEPWAYGSYSNWPPGMSIETHQNLRANVGPLYFAGEATSTEYYGFLQGAFFEGQEVGSKLAQCIKGNLTECRKEKSYEAIKGTTNMEDLTPTNGWTVSSMEVYGFD</sequence>
<comment type="similarity">
    <text evidence="4">Belongs to the flavin monoamine oxidase family.</text>
</comment>
<evidence type="ECO:0000256" key="2">
    <source>
        <dbReference type="ARBA" id="ARBA00023002"/>
    </source>
</evidence>
<dbReference type="Gene3D" id="3.90.660.10">
    <property type="match status" value="1"/>
</dbReference>
<comment type="cofactor">
    <cofactor evidence="1 4">
        <name>FAD</name>
        <dbReference type="ChEBI" id="CHEBI:57692"/>
    </cofactor>
</comment>
<evidence type="ECO:0000256" key="1">
    <source>
        <dbReference type="ARBA" id="ARBA00001974"/>
    </source>
</evidence>
<dbReference type="EC" id="1.4.3.-" evidence="4"/>
<protein>
    <recommendedName>
        <fullName evidence="4">Amine oxidase</fullName>
        <ecNumber evidence="4">1.4.3.-</ecNumber>
    </recommendedName>
</protein>
<dbReference type="InterPro" id="IPR050281">
    <property type="entry name" value="Flavin_monoamine_oxidase"/>
</dbReference>
<gene>
    <name evidence="7" type="ORF">BJ878DRAFT_541567</name>
</gene>
<evidence type="ECO:0000313" key="8">
    <source>
        <dbReference type="Proteomes" id="UP000887226"/>
    </source>
</evidence>
<evidence type="ECO:0000256" key="3">
    <source>
        <dbReference type="PIRSR" id="PIRSR601613-1"/>
    </source>
</evidence>
<dbReference type="SUPFAM" id="SSF54373">
    <property type="entry name" value="FAD-linked reductases, C-terminal domain"/>
    <property type="match status" value="1"/>
</dbReference>
<dbReference type="SUPFAM" id="SSF51905">
    <property type="entry name" value="FAD/NAD(P)-binding domain"/>
    <property type="match status" value="1"/>
</dbReference>
<keyword evidence="8" id="KW-1185">Reference proteome</keyword>
<dbReference type="Pfam" id="PF01593">
    <property type="entry name" value="Amino_oxidase"/>
    <property type="match status" value="1"/>
</dbReference>
<dbReference type="PANTHER" id="PTHR10742:SF313">
    <property type="entry name" value="AMINE OXIDASE"/>
    <property type="match status" value="1"/>
</dbReference>
<feature type="signal peptide" evidence="5">
    <location>
        <begin position="1"/>
        <end position="20"/>
    </location>
</feature>
<evidence type="ECO:0000256" key="4">
    <source>
        <dbReference type="RuleBase" id="RU362067"/>
    </source>
</evidence>
<accession>A0A9P8CFS9</accession>
<feature type="binding site" evidence="3">
    <location>
        <position position="264"/>
    </location>
    <ligand>
        <name>FAD</name>
        <dbReference type="ChEBI" id="CHEBI:57692"/>
    </ligand>
</feature>
<evidence type="ECO:0000256" key="5">
    <source>
        <dbReference type="SAM" id="SignalP"/>
    </source>
</evidence>
<dbReference type="Gene3D" id="3.50.50.60">
    <property type="entry name" value="FAD/NAD(P)-binding domain"/>
    <property type="match status" value="1"/>
</dbReference>
<keyword evidence="2 4" id="KW-0560">Oxidoreductase</keyword>
<comment type="caution">
    <text evidence="7">The sequence shown here is derived from an EMBL/GenBank/DDBJ whole genome shotgun (WGS) entry which is preliminary data.</text>
</comment>
<dbReference type="InterPro" id="IPR002937">
    <property type="entry name" value="Amino_oxidase"/>
</dbReference>
<dbReference type="GO" id="GO:0006598">
    <property type="term" value="P:polyamine catabolic process"/>
    <property type="evidence" value="ECO:0007669"/>
    <property type="project" value="TreeGrafter"/>
</dbReference>
<organism evidence="7 8">
    <name type="scientific">Calycina marina</name>
    <dbReference type="NCBI Taxonomy" id="1763456"/>
    <lineage>
        <taxon>Eukaryota</taxon>
        <taxon>Fungi</taxon>
        <taxon>Dikarya</taxon>
        <taxon>Ascomycota</taxon>
        <taxon>Pezizomycotina</taxon>
        <taxon>Leotiomycetes</taxon>
        <taxon>Helotiales</taxon>
        <taxon>Pezizellaceae</taxon>
        <taxon>Calycina</taxon>
    </lineage>
</organism>
<dbReference type="InterPro" id="IPR036188">
    <property type="entry name" value="FAD/NAD-bd_sf"/>
</dbReference>
<feature type="domain" description="Amine oxidase" evidence="6">
    <location>
        <begin position="46"/>
        <end position="479"/>
    </location>
</feature>
<feature type="chain" id="PRO_5040281770" description="Amine oxidase" evidence="5">
    <location>
        <begin position="21"/>
        <end position="530"/>
    </location>
</feature>
<name>A0A9P8CFS9_9HELO</name>